<sequence>MDPNSNLIVYLYKLLLFIPFSTDATWILINPMEEIRNYLIKQSKKKKIKNCLIYQDFQFKDQDGVEFNHLEGFNPLKTYFFIDTLATAQEFAHQIPEYSFVIGLNKIESYLNGIVFDENKFWKIIFKTSPETTITSITPISVYRFLITLNKIFKELIKTFKKEVFIAVKKASNSGKSNNFNYFYDFEAFLPTLKMIKKKIVELGYVKKTSLEELIDLMHALLIEKCYEKIIIVLREFIVEGIIEKIKNLIVCCKSCSKDFFEEFENLSTFLCKFPISYLLFKTIKNLEASGLYISFIVDYFSYSNFDNLLDANENSFSVRVIDESNEKNIFEIIKGDFTNHMMKLLQKRKVMKRLKKINKIPLNSSDEEKALEVLRQNIKNLSIEGFNEGMYEIITKHGNSFFAYPNEEGLEFMIKETIPKTLLILSGKDRIVKFIGKTLIGGKIALKSYSIDKIKRNARILSNLILVGSDIEIDISNKSEAIVYEEENDKIKALKFDNSGISSSLLKNSTETEEQKIDLVEKKEFENIINIEKPYNELSYFELNQLQDKINVNDTILLYNNERFEVTKFEVIKDKLTIAKSAFFIVLAHEIFHSMRSKFATNLKFSNRAPEKNLYEAGMYIDKAVYGSCIQSAKLNPQRMTLTISKKVLEIEDLTEKEANSIFSSEGKQKTEIGGFGCDEFEDDDEWMCTGRLAMKRPIRID</sequence>
<protein>
    <submittedName>
        <fullName evidence="2">Uncharacterized protein</fullName>
    </submittedName>
</protein>
<dbReference type="AlphaFoldDB" id="A0A1R2B2C6"/>
<comment type="caution">
    <text evidence="2">The sequence shown here is derived from an EMBL/GenBank/DDBJ whole genome shotgun (WGS) entry which is preliminary data.</text>
</comment>
<gene>
    <name evidence="2" type="ORF">SteCoe_30986</name>
</gene>
<keyword evidence="3" id="KW-1185">Reference proteome</keyword>
<reference evidence="2 3" key="1">
    <citation type="submission" date="2016-11" db="EMBL/GenBank/DDBJ databases">
        <title>The macronuclear genome of Stentor coeruleus: a giant cell with tiny introns.</title>
        <authorList>
            <person name="Slabodnick M."/>
            <person name="Ruby J.G."/>
            <person name="Reiff S.B."/>
            <person name="Swart E.C."/>
            <person name="Gosai S."/>
            <person name="Prabakaran S."/>
            <person name="Witkowska E."/>
            <person name="Larue G.E."/>
            <person name="Fisher S."/>
            <person name="Freeman R.M."/>
            <person name="Gunawardena J."/>
            <person name="Chu W."/>
            <person name="Stover N.A."/>
            <person name="Gregory B.D."/>
            <person name="Nowacki M."/>
            <person name="Derisi J."/>
            <person name="Roy S.W."/>
            <person name="Marshall W.F."/>
            <person name="Sood P."/>
        </authorList>
    </citation>
    <scope>NUCLEOTIDE SEQUENCE [LARGE SCALE GENOMIC DNA]</scope>
    <source>
        <strain evidence="2">WM001</strain>
    </source>
</reference>
<feature type="transmembrane region" description="Helical" evidence="1">
    <location>
        <begin position="7"/>
        <end position="29"/>
    </location>
</feature>
<dbReference type="EMBL" id="MPUH01001040">
    <property type="protein sequence ID" value="OMJ70934.1"/>
    <property type="molecule type" value="Genomic_DNA"/>
</dbReference>
<evidence type="ECO:0000313" key="3">
    <source>
        <dbReference type="Proteomes" id="UP000187209"/>
    </source>
</evidence>
<dbReference type="Proteomes" id="UP000187209">
    <property type="component" value="Unassembled WGS sequence"/>
</dbReference>
<name>A0A1R2B2C6_9CILI</name>
<keyword evidence="1" id="KW-0812">Transmembrane</keyword>
<accession>A0A1R2B2C6</accession>
<organism evidence="2 3">
    <name type="scientific">Stentor coeruleus</name>
    <dbReference type="NCBI Taxonomy" id="5963"/>
    <lineage>
        <taxon>Eukaryota</taxon>
        <taxon>Sar</taxon>
        <taxon>Alveolata</taxon>
        <taxon>Ciliophora</taxon>
        <taxon>Postciliodesmatophora</taxon>
        <taxon>Heterotrichea</taxon>
        <taxon>Heterotrichida</taxon>
        <taxon>Stentoridae</taxon>
        <taxon>Stentor</taxon>
    </lineage>
</organism>
<evidence type="ECO:0000256" key="1">
    <source>
        <dbReference type="SAM" id="Phobius"/>
    </source>
</evidence>
<proteinExistence type="predicted"/>
<keyword evidence="1" id="KW-0472">Membrane</keyword>
<keyword evidence="1" id="KW-1133">Transmembrane helix</keyword>
<evidence type="ECO:0000313" key="2">
    <source>
        <dbReference type="EMBL" id="OMJ70934.1"/>
    </source>
</evidence>